<evidence type="ECO:0000313" key="3">
    <source>
        <dbReference type="Proteomes" id="UP000253664"/>
    </source>
</evidence>
<sequence>MHPIFPPIRRRRRPEHDPTDQADHLRGDLSLAFFRLRSYRLCSGKRLHPRISKPPLLSHGYNPASVSTWGLQCHRFDAAYDLTVTRHPSLQLTEYCYVVGALLRLWGNRRQLAPPLWLDKAIEDSKSITRQDIYKSIGGAILQQLPHSTKTSIVLRAPSGSSPRETSRTRSLKGMESDEARPASW</sequence>
<feature type="region of interest" description="Disordered" evidence="1">
    <location>
        <begin position="155"/>
        <end position="185"/>
    </location>
</feature>
<name>A0A367LHG0_9HYPO</name>
<evidence type="ECO:0000313" key="2">
    <source>
        <dbReference type="EMBL" id="RCI13827.1"/>
    </source>
</evidence>
<feature type="compositionally biased region" description="Basic and acidic residues" evidence="1">
    <location>
        <begin position="14"/>
        <end position="23"/>
    </location>
</feature>
<dbReference type="EMBL" id="LKCN02000005">
    <property type="protein sequence ID" value="RCI13827.1"/>
    <property type="molecule type" value="Genomic_DNA"/>
</dbReference>
<keyword evidence="3" id="KW-1185">Reference proteome</keyword>
<dbReference type="Proteomes" id="UP000253664">
    <property type="component" value="Unassembled WGS sequence"/>
</dbReference>
<dbReference type="AlphaFoldDB" id="A0A367LHG0"/>
<feature type="region of interest" description="Disordered" evidence="1">
    <location>
        <begin position="1"/>
        <end position="23"/>
    </location>
</feature>
<feature type="compositionally biased region" description="Basic and acidic residues" evidence="1">
    <location>
        <begin position="165"/>
        <end position="185"/>
    </location>
</feature>
<comment type="caution">
    <text evidence="2">The sequence shown here is derived from an EMBL/GenBank/DDBJ whole genome shotgun (WGS) entry which is preliminary data.</text>
</comment>
<accession>A0A367LHG0</accession>
<protein>
    <submittedName>
        <fullName evidence="2">Uncharacterized protein</fullName>
    </submittedName>
</protein>
<reference evidence="2 3" key="1">
    <citation type="journal article" date="2015" name="BMC Genomics">
        <title>Insights from the genome of Ophiocordyceps polyrhachis-furcata to pathogenicity and host specificity in insect fungi.</title>
        <authorList>
            <person name="Wichadakul D."/>
            <person name="Kobmoo N."/>
            <person name="Ingsriswang S."/>
            <person name="Tangphatsornruang S."/>
            <person name="Chantasingh D."/>
            <person name="Luangsa-ard J.J."/>
            <person name="Eurwilaichitr L."/>
        </authorList>
    </citation>
    <scope>NUCLEOTIDE SEQUENCE [LARGE SCALE GENOMIC DNA]</scope>
    <source>
        <strain evidence="2 3">BCC 54312</strain>
    </source>
</reference>
<gene>
    <name evidence="2" type="ORF">L249_8240</name>
</gene>
<organism evidence="2 3">
    <name type="scientific">Ophiocordyceps polyrhachis-furcata BCC 54312</name>
    <dbReference type="NCBI Taxonomy" id="1330021"/>
    <lineage>
        <taxon>Eukaryota</taxon>
        <taxon>Fungi</taxon>
        <taxon>Dikarya</taxon>
        <taxon>Ascomycota</taxon>
        <taxon>Pezizomycotina</taxon>
        <taxon>Sordariomycetes</taxon>
        <taxon>Hypocreomycetidae</taxon>
        <taxon>Hypocreales</taxon>
        <taxon>Ophiocordycipitaceae</taxon>
        <taxon>Ophiocordyceps</taxon>
    </lineage>
</organism>
<proteinExistence type="predicted"/>
<evidence type="ECO:0000256" key="1">
    <source>
        <dbReference type="SAM" id="MobiDB-lite"/>
    </source>
</evidence>